<feature type="transmembrane region" description="Helical" evidence="7">
    <location>
        <begin position="33"/>
        <end position="52"/>
    </location>
</feature>
<evidence type="ECO:0000256" key="4">
    <source>
        <dbReference type="ARBA" id="ARBA00022692"/>
    </source>
</evidence>
<evidence type="ECO:0000313" key="9">
    <source>
        <dbReference type="Proteomes" id="UP000216454"/>
    </source>
</evidence>
<proteinExistence type="predicted"/>
<comment type="subcellular location">
    <subcellularLocation>
        <location evidence="1">Membrane</location>
        <topology evidence="1">Multi-pass membrane protein</topology>
    </subcellularLocation>
</comment>
<keyword evidence="5 7" id="KW-1133">Transmembrane helix</keyword>
<protein>
    <submittedName>
        <fullName evidence="8">Permease</fullName>
    </submittedName>
</protein>
<reference evidence="8 9" key="1">
    <citation type="journal article" date="2017" name="BMC Genomics">
        <title>Comparative genomic and phylogenomic analyses of the Bifidobacteriaceae family.</title>
        <authorList>
            <person name="Lugli G.A."/>
            <person name="Milani C."/>
            <person name="Turroni F."/>
            <person name="Duranti S."/>
            <person name="Mancabelli L."/>
            <person name="Mangifesta M."/>
            <person name="Ferrario C."/>
            <person name="Modesto M."/>
            <person name="Mattarelli P."/>
            <person name="Jiri K."/>
            <person name="van Sinderen D."/>
            <person name="Ventura M."/>
        </authorList>
    </citation>
    <scope>NUCLEOTIDE SEQUENCE [LARGE SCALE GENOMIC DNA]</scope>
    <source>
        <strain evidence="8 9">DSM 24744</strain>
    </source>
</reference>
<evidence type="ECO:0000256" key="6">
    <source>
        <dbReference type="ARBA" id="ARBA00023136"/>
    </source>
</evidence>
<dbReference type="AlphaFoldDB" id="A0A261EW99"/>
<sequence length="332" mass="36863">MNALITPFSFLLIILAGYLFKRTGWFHDRDYRIIQRAVFTITIPCVIINSFASSPHSTSLLIITGFSFLCSIIPLVIMYAVTWRRPVEERAFQMLNVTGFNTGNFCMPVTQAYFGPAAVVDAMMFDIGNSAVISSFMNVFTTGTLHIDPTKPLSDQAHAKGVTVLPYTPPTDPQARRLQRRATFRRSVKSLFLSVPFDIYLVMIALMLAHVNLPQWLATITQPGANANSFCSMLMVGMLMEMPHDWHEVREVGSVIGWRLAVEVACAAAAWFLLPFDAQTRKIVMMLCMSPSTVFGTMFTDKVLGNAQLAGFTLSVTAVISLLCTTAIYMLV</sequence>
<dbReference type="RefSeq" id="WP_094691470.1">
    <property type="nucleotide sequence ID" value="NZ_MWWQ01000009.1"/>
</dbReference>
<feature type="transmembrane region" description="Helical" evidence="7">
    <location>
        <begin position="6"/>
        <end position="21"/>
    </location>
</feature>
<comment type="caution">
    <text evidence="8">The sequence shown here is derived from an EMBL/GenBank/DDBJ whole genome shotgun (WGS) entry which is preliminary data.</text>
</comment>
<organism evidence="8 9">
    <name type="scientific">Pseudoscardovia suis</name>
    <dbReference type="NCBI Taxonomy" id="987063"/>
    <lineage>
        <taxon>Bacteria</taxon>
        <taxon>Bacillati</taxon>
        <taxon>Actinomycetota</taxon>
        <taxon>Actinomycetes</taxon>
        <taxon>Bifidobacteriales</taxon>
        <taxon>Bifidobacteriaceae</taxon>
        <taxon>Pseudoscardovia</taxon>
    </lineage>
</organism>
<dbReference type="InterPro" id="IPR004776">
    <property type="entry name" value="Mem_transp_PIN-like"/>
</dbReference>
<dbReference type="GO" id="GO:0016020">
    <property type="term" value="C:membrane"/>
    <property type="evidence" value="ECO:0007669"/>
    <property type="project" value="UniProtKB-SubCell"/>
</dbReference>
<evidence type="ECO:0000256" key="5">
    <source>
        <dbReference type="ARBA" id="ARBA00022989"/>
    </source>
</evidence>
<dbReference type="PANTHER" id="PTHR36838:SF3">
    <property type="entry name" value="TRANSPORTER AUXIN EFFLUX CARRIER EC FAMILY"/>
    <property type="match status" value="1"/>
</dbReference>
<dbReference type="Pfam" id="PF03547">
    <property type="entry name" value="Mem_trans"/>
    <property type="match status" value="1"/>
</dbReference>
<name>A0A261EW99_9BIFI</name>
<dbReference type="GO" id="GO:0055085">
    <property type="term" value="P:transmembrane transport"/>
    <property type="evidence" value="ECO:0007669"/>
    <property type="project" value="InterPro"/>
</dbReference>
<keyword evidence="9" id="KW-1185">Reference proteome</keyword>
<dbReference type="Proteomes" id="UP000216454">
    <property type="component" value="Unassembled WGS sequence"/>
</dbReference>
<evidence type="ECO:0000256" key="1">
    <source>
        <dbReference type="ARBA" id="ARBA00004141"/>
    </source>
</evidence>
<evidence type="ECO:0000256" key="7">
    <source>
        <dbReference type="SAM" id="Phobius"/>
    </source>
</evidence>
<evidence type="ECO:0000256" key="3">
    <source>
        <dbReference type="ARBA" id="ARBA00022475"/>
    </source>
</evidence>
<keyword evidence="2" id="KW-0813">Transport</keyword>
<accession>A0A261EW99</accession>
<feature type="transmembrane region" description="Helical" evidence="7">
    <location>
        <begin position="256"/>
        <end position="276"/>
    </location>
</feature>
<dbReference type="OrthoDB" id="3238334at2"/>
<evidence type="ECO:0000256" key="2">
    <source>
        <dbReference type="ARBA" id="ARBA00022448"/>
    </source>
</evidence>
<feature type="transmembrane region" description="Helical" evidence="7">
    <location>
        <begin position="58"/>
        <end position="81"/>
    </location>
</feature>
<dbReference type="PANTHER" id="PTHR36838">
    <property type="entry name" value="AUXIN EFFLUX CARRIER FAMILY PROTEIN"/>
    <property type="match status" value="1"/>
</dbReference>
<gene>
    <name evidence="8" type="ORF">PSSU_1062</name>
</gene>
<feature type="transmembrane region" description="Helical" evidence="7">
    <location>
        <begin position="190"/>
        <end position="209"/>
    </location>
</feature>
<keyword evidence="3" id="KW-1003">Cell membrane</keyword>
<keyword evidence="4 7" id="KW-0812">Transmembrane</keyword>
<dbReference type="EMBL" id="MWWQ01000009">
    <property type="protein sequence ID" value="OZG51125.1"/>
    <property type="molecule type" value="Genomic_DNA"/>
</dbReference>
<feature type="transmembrane region" description="Helical" evidence="7">
    <location>
        <begin position="312"/>
        <end position="331"/>
    </location>
</feature>
<evidence type="ECO:0000313" key="8">
    <source>
        <dbReference type="EMBL" id="OZG51125.1"/>
    </source>
</evidence>
<keyword evidence="6 7" id="KW-0472">Membrane</keyword>